<feature type="non-terminal residue" evidence="1">
    <location>
        <position position="1"/>
    </location>
</feature>
<proteinExistence type="predicted"/>
<dbReference type="AlphaFoldDB" id="A0AAD8ESQ4"/>
<dbReference type="EMBL" id="JASPKZ010000432">
    <property type="protein sequence ID" value="KAJ9600327.1"/>
    <property type="molecule type" value="Genomic_DNA"/>
</dbReference>
<comment type="caution">
    <text evidence="1">The sequence shown here is derived from an EMBL/GenBank/DDBJ whole genome shotgun (WGS) entry which is preliminary data.</text>
</comment>
<organism evidence="1 2">
    <name type="scientific">Diploptera punctata</name>
    <name type="common">Pacific beetle cockroach</name>
    <dbReference type="NCBI Taxonomy" id="6984"/>
    <lineage>
        <taxon>Eukaryota</taxon>
        <taxon>Metazoa</taxon>
        <taxon>Ecdysozoa</taxon>
        <taxon>Arthropoda</taxon>
        <taxon>Hexapoda</taxon>
        <taxon>Insecta</taxon>
        <taxon>Pterygota</taxon>
        <taxon>Neoptera</taxon>
        <taxon>Polyneoptera</taxon>
        <taxon>Dictyoptera</taxon>
        <taxon>Blattodea</taxon>
        <taxon>Blaberoidea</taxon>
        <taxon>Blaberidae</taxon>
        <taxon>Diplopterinae</taxon>
        <taxon>Diploptera</taxon>
    </lineage>
</organism>
<reference evidence="1" key="2">
    <citation type="submission" date="2023-05" db="EMBL/GenBank/DDBJ databases">
        <authorList>
            <person name="Fouks B."/>
        </authorList>
    </citation>
    <scope>NUCLEOTIDE SEQUENCE</scope>
    <source>
        <strain evidence="1">Stay&amp;Tobe</strain>
        <tissue evidence="1">Testes</tissue>
    </source>
</reference>
<dbReference type="Proteomes" id="UP001233999">
    <property type="component" value="Unassembled WGS sequence"/>
</dbReference>
<keyword evidence="2" id="KW-1185">Reference proteome</keyword>
<reference evidence="1" key="1">
    <citation type="journal article" date="2023" name="IScience">
        <title>Live-bearing cockroach genome reveals convergent evolutionary mechanisms linked to viviparity in insects and beyond.</title>
        <authorList>
            <person name="Fouks B."/>
            <person name="Harrison M.C."/>
            <person name="Mikhailova A.A."/>
            <person name="Marchal E."/>
            <person name="English S."/>
            <person name="Carruthers M."/>
            <person name="Jennings E.C."/>
            <person name="Chiamaka E.L."/>
            <person name="Frigard R.A."/>
            <person name="Pippel M."/>
            <person name="Attardo G.M."/>
            <person name="Benoit J.B."/>
            <person name="Bornberg-Bauer E."/>
            <person name="Tobe S.S."/>
        </authorList>
    </citation>
    <scope>NUCLEOTIDE SEQUENCE</scope>
    <source>
        <strain evidence="1">Stay&amp;Tobe</strain>
    </source>
</reference>
<evidence type="ECO:0000313" key="1">
    <source>
        <dbReference type="EMBL" id="KAJ9600327.1"/>
    </source>
</evidence>
<feature type="non-terminal residue" evidence="1">
    <location>
        <position position="119"/>
    </location>
</feature>
<evidence type="ECO:0000313" key="2">
    <source>
        <dbReference type="Proteomes" id="UP001233999"/>
    </source>
</evidence>
<protein>
    <submittedName>
        <fullName evidence="1">Uncharacterized protein</fullName>
    </submittedName>
</protein>
<gene>
    <name evidence="1" type="ORF">L9F63_009403</name>
</gene>
<name>A0AAD8ESQ4_DIPPU</name>
<sequence length="119" mass="13965">IIMNNCYLAHVYLPLELATRNILFPEIWVIPIILLKDYEKPEIHKKMQKLLSLRTKGFPSREWCMWSPINSNADHKASNSSLVAATFNVYEIILIIQAKSFEIELRHSKSVEIEFRHDI</sequence>
<accession>A0AAD8ESQ4</accession>